<sequence length="67" mass="7429">MTHHVRWGDQVDRIPDRPTTATAPLDDLRHTPLGRIPIARARTVALSDTRTTDRPSRLDVAAFGSSI</sequence>
<dbReference type="Proteomes" id="UP000279968">
    <property type="component" value="Unassembled WGS sequence"/>
</dbReference>
<evidence type="ECO:0000256" key="1">
    <source>
        <dbReference type="SAM" id="MobiDB-lite"/>
    </source>
</evidence>
<organism evidence="2 3">
    <name type="scientific">Micromonospora costi</name>
    <dbReference type="NCBI Taxonomy" id="1530042"/>
    <lineage>
        <taxon>Bacteria</taxon>
        <taxon>Bacillati</taxon>
        <taxon>Actinomycetota</taxon>
        <taxon>Actinomycetes</taxon>
        <taxon>Micromonosporales</taxon>
        <taxon>Micromonosporaceae</taxon>
        <taxon>Micromonospora</taxon>
    </lineage>
</organism>
<proteinExistence type="predicted"/>
<dbReference type="OrthoDB" id="3395192at2"/>
<evidence type="ECO:0000313" key="3">
    <source>
        <dbReference type="Proteomes" id="UP000279968"/>
    </source>
</evidence>
<feature type="region of interest" description="Disordered" evidence="1">
    <location>
        <begin position="1"/>
        <end position="28"/>
    </location>
</feature>
<gene>
    <name evidence="2" type="ORF">D7193_30630</name>
</gene>
<dbReference type="EMBL" id="RBAN01000008">
    <property type="protein sequence ID" value="RKN50206.1"/>
    <property type="molecule type" value="Genomic_DNA"/>
</dbReference>
<keyword evidence="3" id="KW-1185">Reference proteome</keyword>
<name>A0A3A9ZRK3_9ACTN</name>
<evidence type="ECO:0000313" key="2">
    <source>
        <dbReference type="EMBL" id="RKN50206.1"/>
    </source>
</evidence>
<comment type="caution">
    <text evidence="2">The sequence shown here is derived from an EMBL/GenBank/DDBJ whole genome shotgun (WGS) entry which is preliminary data.</text>
</comment>
<protein>
    <submittedName>
        <fullName evidence="2">FXSXX-COOH protein</fullName>
    </submittedName>
</protein>
<feature type="compositionally biased region" description="Basic and acidic residues" evidence="1">
    <location>
        <begin position="1"/>
        <end position="16"/>
    </location>
</feature>
<reference evidence="2 3" key="1">
    <citation type="journal article" date="2015" name="Int. J. Syst. Evol. Microbiol.">
        <title>Micromonospora costi sp. nov., isolated from a leaf of Costus speciosus.</title>
        <authorList>
            <person name="Thawai C."/>
        </authorList>
    </citation>
    <scope>NUCLEOTIDE SEQUENCE [LARGE SCALE GENOMIC DNA]</scope>
    <source>
        <strain evidence="2 3">CS1-12</strain>
    </source>
</reference>
<dbReference type="AlphaFoldDB" id="A0A3A9ZRK3"/>
<accession>A0A3A9ZRK3</accession>